<accession>A0A1B1Y903</accession>
<evidence type="ECO:0000256" key="1">
    <source>
        <dbReference type="SAM" id="SignalP"/>
    </source>
</evidence>
<dbReference type="InterPro" id="IPR018030">
    <property type="entry name" value="Fimbrial_membr_usher_CS"/>
</dbReference>
<keyword evidence="1" id="KW-0732">Signal</keyword>
<dbReference type="InterPro" id="IPR011050">
    <property type="entry name" value="Pectin_lyase_fold/virulence"/>
</dbReference>
<reference evidence="2 3" key="1">
    <citation type="submission" date="2016-02" db="EMBL/GenBank/DDBJ databases">
        <authorList>
            <person name="Wen L."/>
            <person name="He K."/>
            <person name="Yang H."/>
        </authorList>
    </citation>
    <scope>NUCLEOTIDE SEQUENCE [LARGE SCALE GENOMIC DNA]</scope>
    <source>
        <strain evidence="2 3">CZ1127</strain>
    </source>
</reference>
<dbReference type="PROSITE" id="PS51257">
    <property type="entry name" value="PROKAR_LIPOPROTEIN"/>
    <property type="match status" value="1"/>
</dbReference>
<feature type="chain" id="PRO_5008532595" description="Multidrug transporter" evidence="1">
    <location>
        <begin position="22"/>
        <end position="373"/>
    </location>
</feature>
<evidence type="ECO:0000313" key="3">
    <source>
        <dbReference type="Proteomes" id="UP000092967"/>
    </source>
</evidence>
<evidence type="ECO:0000313" key="2">
    <source>
        <dbReference type="EMBL" id="ANW97208.1"/>
    </source>
</evidence>
<dbReference type="STRING" id="1790137.AXE80_13315"/>
<dbReference type="PANTHER" id="PTHR41339:SF1">
    <property type="entry name" value="SECRETED PROTEIN"/>
    <property type="match status" value="1"/>
</dbReference>
<dbReference type="OrthoDB" id="1521716at2"/>
<dbReference type="KEGG" id="wfu:AXE80_13315"/>
<dbReference type="Proteomes" id="UP000092967">
    <property type="component" value="Chromosome"/>
</dbReference>
<gene>
    <name evidence="2" type="ORF">AXE80_13315</name>
</gene>
<dbReference type="AlphaFoldDB" id="A0A1B1Y903"/>
<proteinExistence type="predicted"/>
<dbReference type="EMBL" id="CP014224">
    <property type="protein sequence ID" value="ANW97208.1"/>
    <property type="molecule type" value="Genomic_DNA"/>
</dbReference>
<protein>
    <recommendedName>
        <fullName evidence="4">Multidrug transporter</fullName>
    </recommendedName>
</protein>
<name>A0A1B1Y903_9FLAO</name>
<feature type="signal peptide" evidence="1">
    <location>
        <begin position="1"/>
        <end position="21"/>
    </location>
</feature>
<dbReference type="SUPFAM" id="SSF51126">
    <property type="entry name" value="Pectin lyase-like"/>
    <property type="match status" value="1"/>
</dbReference>
<dbReference type="PROSITE" id="PS01151">
    <property type="entry name" value="FIMBRIAL_USHER"/>
    <property type="match status" value="1"/>
</dbReference>
<dbReference type="PANTHER" id="PTHR41339">
    <property type="entry name" value="LIPL48"/>
    <property type="match status" value="1"/>
</dbReference>
<organism evidence="2 3">
    <name type="scientific">Wenyingzhuangia fucanilytica</name>
    <dbReference type="NCBI Taxonomy" id="1790137"/>
    <lineage>
        <taxon>Bacteria</taxon>
        <taxon>Pseudomonadati</taxon>
        <taxon>Bacteroidota</taxon>
        <taxon>Flavobacteriia</taxon>
        <taxon>Flavobacteriales</taxon>
        <taxon>Flavobacteriaceae</taxon>
        <taxon>Wenyingzhuangia</taxon>
    </lineage>
</organism>
<dbReference type="RefSeq" id="WP_068828186.1">
    <property type="nucleotide sequence ID" value="NZ_CP014224.1"/>
</dbReference>
<evidence type="ECO:0008006" key="4">
    <source>
        <dbReference type="Google" id="ProtNLM"/>
    </source>
</evidence>
<keyword evidence="3" id="KW-1185">Reference proteome</keyword>
<sequence>MKKSILSMLAIAALTFTSCNKDNDDNGGDNGSFELKVNDLKGDITEGVVTLDASETYTLTGALVVRSGATLTIPAGTRIESSATEEATSLYIAVERNATININGVAGNPVVMTSGKSSKAQSDWGGLVICGNGIANTGADGTSEVGALSYGGSDNSDSSGTIEYLRIEYTGAKFTASKEFNGVSFFAVGSGTTVNHIYAYESGDDGIEFFGGAVNADHLVIENAYDDSLDFADGYVGTINYVYISGVTKAGIEGSNNGNDGAVTPMTDATINNVSIVKGGTDFTASEQAINFKEGGGKQAYTNLFVDGIATACKISGDDTAAAARVSAGDFTITDYQFTEVGADLNVATFSGATTATGAGNGAAKPSWASDIQ</sequence>